<dbReference type="InterPro" id="IPR003691">
    <property type="entry name" value="FluC"/>
</dbReference>
<evidence type="ECO:0000256" key="7">
    <source>
        <dbReference type="ARBA" id="ARBA00023065"/>
    </source>
</evidence>
<evidence type="ECO:0000256" key="9">
    <source>
        <dbReference type="ARBA" id="ARBA00023303"/>
    </source>
</evidence>
<dbReference type="PANTHER" id="PTHR28259">
    <property type="entry name" value="FLUORIDE EXPORT PROTEIN 1-RELATED"/>
    <property type="match status" value="1"/>
</dbReference>
<dbReference type="GO" id="GO:0005886">
    <property type="term" value="C:plasma membrane"/>
    <property type="evidence" value="ECO:0007669"/>
    <property type="project" value="UniProtKB-SubCell"/>
</dbReference>
<keyword evidence="5 12" id="KW-1133">Transmembrane helix</keyword>
<keyword evidence="6 12" id="KW-0915">Sodium</keyword>
<dbReference type="RefSeq" id="WP_180158350.1">
    <property type="nucleotide sequence ID" value="NZ_JACCEM010000014.1"/>
</dbReference>
<evidence type="ECO:0000256" key="8">
    <source>
        <dbReference type="ARBA" id="ARBA00023136"/>
    </source>
</evidence>
<feature type="transmembrane region" description="Helical" evidence="12">
    <location>
        <begin position="7"/>
        <end position="28"/>
    </location>
</feature>
<proteinExistence type="inferred from homology"/>
<evidence type="ECO:0000313" key="13">
    <source>
        <dbReference type="EMBL" id="NYT51672.1"/>
    </source>
</evidence>
<feature type="transmembrane region" description="Helical" evidence="12">
    <location>
        <begin position="34"/>
        <end position="58"/>
    </location>
</feature>
<comment type="function">
    <text evidence="12">Fluoride-specific ion channel. Important for reducing fluoride concentration in the cell, thus reducing its toxicity.</text>
</comment>
<keyword evidence="4 12" id="KW-0812">Transmembrane</keyword>
<evidence type="ECO:0000313" key="14">
    <source>
        <dbReference type="Proteomes" id="UP000559809"/>
    </source>
</evidence>
<reference evidence="13 14" key="1">
    <citation type="submission" date="2020-07" db="EMBL/GenBank/DDBJ databases">
        <title>Taxonomic revisions and descriptions of new bacterial species based on genomic comparisons in the high-G+C-content subgroup of the family Alcaligenaceae.</title>
        <authorList>
            <person name="Szabo A."/>
            <person name="Felfoldi T."/>
        </authorList>
    </citation>
    <scope>NUCLEOTIDE SEQUENCE [LARGE SCALE GENOMIC DNA]</scope>
    <source>
        <strain evidence="13 14">LMG 24012</strain>
    </source>
</reference>
<keyword evidence="12" id="KW-0479">Metal-binding</keyword>
<evidence type="ECO:0000256" key="5">
    <source>
        <dbReference type="ARBA" id="ARBA00022989"/>
    </source>
</evidence>
<name>A0A853G7D9_9BURK</name>
<sequence>MLTFGHFLAVGVGAAIGAVLRWLLGLWLNTAHAALPWGTLAANLAGGYLVGLILAVLLQWPEVPAWLRLFLITGFLGGLTTFSTFSGEVYGLLERGEFGQALLYAGASLFGSLLLTAAGFATLRGLK</sequence>
<comment type="caution">
    <text evidence="13">The sequence shown here is derived from an EMBL/GenBank/DDBJ whole genome shotgun (WGS) entry which is preliminary data.</text>
</comment>
<evidence type="ECO:0000256" key="3">
    <source>
        <dbReference type="ARBA" id="ARBA00022519"/>
    </source>
</evidence>
<evidence type="ECO:0000256" key="11">
    <source>
        <dbReference type="ARBA" id="ARBA00035585"/>
    </source>
</evidence>
<keyword evidence="14" id="KW-1185">Reference proteome</keyword>
<keyword evidence="9 12" id="KW-0407">Ion channel</keyword>
<dbReference type="NCBIfam" id="TIGR00494">
    <property type="entry name" value="crcB"/>
    <property type="match status" value="1"/>
</dbReference>
<gene>
    <name evidence="12 13" type="primary">crcB</name>
    <name evidence="12" type="synonym">fluC</name>
    <name evidence="13" type="ORF">H0A72_20360</name>
</gene>
<evidence type="ECO:0000256" key="2">
    <source>
        <dbReference type="ARBA" id="ARBA00022475"/>
    </source>
</evidence>
<dbReference type="AlphaFoldDB" id="A0A853G7D9"/>
<dbReference type="GO" id="GO:0062054">
    <property type="term" value="F:fluoride channel activity"/>
    <property type="evidence" value="ECO:0007669"/>
    <property type="project" value="UniProtKB-UniRule"/>
</dbReference>
<comment type="similarity">
    <text evidence="10 12">Belongs to the fluoride channel Fluc/FEX (TC 1.A.43) family.</text>
</comment>
<dbReference type="EMBL" id="JACCEM010000014">
    <property type="protein sequence ID" value="NYT51672.1"/>
    <property type="molecule type" value="Genomic_DNA"/>
</dbReference>
<evidence type="ECO:0000256" key="1">
    <source>
        <dbReference type="ARBA" id="ARBA00004651"/>
    </source>
</evidence>
<dbReference type="PANTHER" id="PTHR28259:SF1">
    <property type="entry name" value="FLUORIDE EXPORT PROTEIN 1-RELATED"/>
    <property type="match status" value="1"/>
</dbReference>
<protein>
    <recommendedName>
        <fullName evidence="12">Fluoride-specific ion channel FluC</fullName>
    </recommendedName>
</protein>
<keyword evidence="3" id="KW-0997">Cell inner membrane</keyword>
<keyword evidence="7 12" id="KW-0406">Ion transport</keyword>
<evidence type="ECO:0000256" key="12">
    <source>
        <dbReference type="HAMAP-Rule" id="MF_00454"/>
    </source>
</evidence>
<keyword evidence="12" id="KW-0813">Transport</keyword>
<dbReference type="GO" id="GO:0046872">
    <property type="term" value="F:metal ion binding"/>
    <property type="evidence" value="ECO:0007669"/>
    <property type="project" value="UniProtKB-KW"/>
</dbReference>
<feature type="binding site" evidence="12">
    <location>
        <position position="80"/>
    </location>
    <ligand>
        <name>Na(+)</name>
        <dbReference type="ChEBI" id="CHEBI:29101"/>
        <note>structural</note>
    </ligand>
</feature>
<dbReference type="Pfam" id="PF02537">
    <property type="entry name" value="CRCB"/>
    <property type="match status" value="1"/>
</dbReference>
<dbReference type="NCBIfam" id="NF010792">
    <property type="entry name" value="PRK14196.1"/>
    <property type="match status" value="1"/>
</dbReference>
<organism evidence="13 14">
    <name type="scientific">Parapusillimonas granuli</name>
    <dbReference type="NCBI Taxonomy" id="380911"/>
    <lineage>
        <taxon>Bacteria</taxon>
        <taxon>Pseudomonadati</taxon>
        <taxon>Pseudomonadota</taxon>
        <taxon>Betaproteobacteria</taxon>
        <taxon>Burkholderiales</taxon>
        <taxon>Alcaligenaceae</taxon>
        <taxon>Parapusillimonas</taxon>
    </lineage>
</organism>
<evidence type="ECO:0000256" key="10">
    <source>
        <dbReference type="ARBA" id="ARBA00035120"/>
    </source>
</evidence>
<dbReference type="HAMAP" id="MF_00454">
    <property type="entry name" value="FluC"/>
    <property type="match status" value="1"/>
</dbReference>
<feature type="transmembrane region" description="Helical" evidence="12">
    <location>
        <begin position="102"/>
        <end position="123"/>
    </location>
</feature>
<comment type="activity regulation">
    <text evidence="12">Na(+) is not transported, but it plays an essential structural role and its presence is essential for fluoride channel function.</text>
</comment>
<evidence type="ECO:0000256" key="4">
    <source>
        <dbReference type="ARBA" id="ARBA00022692"/>
    </source>
</evidence>
<feature type="transmembrane region" description="Helical" evidence="12">
    <location>
        <begin position="65"/>
        <end position="82"/>
    </location>
</feature>
<dbReference type="Proteomes" id="UP000559809">
    <property type="component" value="Unassembled WGS sequence"/>
</dbReference>
<feature type="binding site" evidence="12">
    <location>
        <position position="77"/>
    </location>
    <ligand>
        <name>Na(+)</name>
        <dbReference type="ChEBI" id="CHEBI:29101"/>
        <note>structural</note>
    </ligand>
</feature>
<comment type="catalytic activity">
    <reaction evidence="11">
        <text>fluoride(in) = fluoride(out)</text>
        <dbReference type="Rhea" id="RHEA:76159"/>
        <dbReference type="ChEBI" id="CHEBI:17051"/>
    </reaction>
    <physiologicalReaction direction="left-to-right" evidence="11">
        <dbReference type="Rhea" id="RHEA:76160"/>
    </physiologicalReaction>
</comment>
<keyword evidence="2 12" id="KW-1003">Cell membrane</keyword>
<dbReference type="GO" id="GO:0140114">
    <property type="term" value="P:cellular detoxification of fluoride"/>
    <property type="evidence" value="ECO:0007669"/>
    <property type="project" value="UniProtKB-UniRule"/>
</dbReference>
<accession>A0A853G7D9</accession>
<evidence type="ECO:0000256" key="6">
    <source>
        <dbReference type="ARBA" id="ARBA00023053"/>
    </source>
</evidence>
<comment type="subcellular location">
    <subcellularLocation>
        <location evidence="1 12">Cell membrane</location>
        <topology evidence="1 12">Multi-pass membrane protein</topology>
    </subcellularLocation>
</comment>
<keyword evidence="8 12" id="KW-0472">Membrane</keyword>